<dbReference type="PANTHER" id="PTHR11735:SF11">
    <property type="entry name" value="TRNA THREONYLCARBAMOYLADENOSINE BIOSYNTHESIS PROTEIN TSAB"/>
    <property type="match status" value="1"/>
</dbReference>
<dbReference type="NCBIfam" id="TIGR03725">
    <property type="entry name" value="T6A_YeaZ"/>
    <property type="match status" value="1"/>
</dbReference>
<dbReference type="EMBL" id="BAAACI010000002">
    <property type="protein sequence ID" value="GAA0770554.1"/>
    <property type="molecule type" value="Genomic_DNA"/>
</dbReference>
<evidence type="ECO:0000259" key="1">
    <source>
        <dbReference type="Pfam" id="PF00814"/>
    </source>
</evidence>
<dbReference type="InterPro" id="IPR022496">
    <property type="entry name" value="T6A_TsaB"/>
</dbReference>
<dbReference type="SUPFAM" id="SSF53067">
    <property type="entry name" value="Actin-like ATPase domain"/>
    <property type="match status" value="2"/>
</dbReference>
<dbReference type="RefSeq" id="WP_343824888.1">
    <property type="nucleotide sequence ID" value="NZ_BAAACI010000002.1"/>
</dbReference>
<keyword evidence="3" id="KW-1185">Reference proteome</keyword>
<dbReference type="Gene3D" id="3.30.420.40">
    <property type="match status" value="2"/>
</dbReference>
<dbReference type="InterPro" id="IPR000905">
    <property type="entry name" value="Gcp-like_dom"/>
</dbReference>
<sequence>MKILSLDSATECATVAIIDNDKILGETIINYKKQHSVIMMPMIDNLLKSCSLSVSDIDGFVVSSGPGSFTGLRIGMSTIKGLVQATKKPFVTINSLDGLANNLFNTQGIICPIIDALRGNVYTNFYRFENNNLVALNEPQLLSMEEVIKKCSDFNERITFIGDGTLKFKDNILNSLTKAFIAPSHLNVTKASSIGYLGYLRLANSEGDNVLNSSPLYLRLCQAEREYEEKVKNHD</sequence>
<dbReference type="Pfam" id="PF00814">
    <property type="entry name" value="TsaD"/>
    <property type="match status" value="1"/>
</dbReference>
<organism evidence="2 3">
    <name type="scientific">Clostridium subterminale</name>
    <dbReference type="NCBI Taxonomy" id="1550"/>
    <lineage>
        <taxon>Bacteria</taxon>
        <taxon>Bacillati</taxon>
        <taxon>Bacillota</taxon>
        <taxon>Clostridia</taxon>
        <taxon>Eubacteriales</taxon>
        <taxon>Clostridiaceae</taxon>
        <taxon>Clostridium</taxon>
    </lineage>
</organism>
<evidence type="ECO:0000313" key="3">
    <source>
        <dbReference type="Proteomes" id="UP001501047"/>
    </source>
</evidence>
<feature type="domain" description="Gcp-like" evidence="1">
    <location>
        <begin position="23"/>
        <end position="197"/>
    </location>
</feature>
<dbReference type="Proteomes" id="UP001501047">
    <property type="component" value="Unassembled WGS sequence"/>
</dbReference>
<name>A0ABN1KLL4_CLOSU</name>
<comment type="caution">
    <text evidence="2">The sequence shown here is derived from an EMBL/GenBank/DDBJ whole genome shotgun (WGS) entry which is preliminary data.</text>
</comment>
<protein>
    <submittedName>
        <fullName evidence="2">tRNA (Adenosine(37)-N6)-threonylcarbamoyltransferase complex dimerization subunit type 1 TsaB</fullName>
    </submittedName>
</protein>
<evidence type="ECO:0000313" key="2">
    <source>
        <dbReference type="EMBL" id="GAA0770554.1"/>
    </source>
</evidence>
<dbReference type="PANTHER" id="PTHR11735">
    <property type="entry name" value="TRNA N6-ADENOSINE THREONYLCARBAMOYLTRANSFERASE"/>
    <property type="match status" value="1"/>
</dbReference>
<accession>A0ABN1KLL4</accession>
<dbReference type="CDD" id="cd24032">
    <property type="entry name" value="ASKHA_NBD_TsaB"/>
    <property type="match status" value="1"/>
</dbReference>
<gene>
    <name evidence="2" type="primary">tsaB</name>
    <name evidence="2" type="ORF">GCM10008908_13470</name>
</gene>
<proteinExistence type="predicted"/>
<reference evidence="2 3" key="1">
    <citation type="journal article" date="2019" name="Int. J. Syst. Evol. Microbiol.">
        <title>The Global Catalogue of Microorganisms (GCM) 10K type strain sequencing project: providing services to taxonomists for standard genome sequencing and annotation.</title>
        <authorList>
            <consortium name="The Broad Institute Genomics Platform"/>
            <consortium name="The Broad Institute Genome Sequencing Center for Infectious Disease"/>
            <person name="Wu L."/>
            <person name="Ma J."/>
        </authorList>
    </citation>
    <scope>NUCLEOTIDE SEQUENCE [LARGE SCALE GENOMIC DNA]</scope>
    <source>
        <strain evidence="2 3">JCM 1417</strain>
    </source>
</reference>
<dbReference type="InterPro" id="IPR043129">
    <property type="entry name" value="ATPase_NBD"/>
</dbReference>